<sequence>VTTFISVGGANYGVENCPSKKRLCNLLSSLNCRSKLVKELIEQKNRFEGERTFAIHSVDDHTIGRRCCGVRCANLNNATGLIIHRCVCHQSL</sequence>
<dbReference type="EMBL" id="JPKZ01001515">
    <property type="protein sequence ID" value="KHN81448.1"/>
    <property type="molecule type" value="Genomic_DNA"/>
</dbReference>
<proteinExistence type="predicted"/>
<dbReference type="Pfam" id="PF01674">
    <property type="entry name" value="Lipase_2"/>
    <property type="match status" value="1"/>
</dbReference>
<keyword evidence="2" id="KW-1185">Reference proteome</keyword>
<dbReference type="GO" id="GO:0016042">
    <property type="term" value="P:lipid catabolic process"/>
    <property type="evidence" value="ECO:0007669"/>
    <property type="project" value="InterPro"/>
</dbReference>
<protein>
    <submittedName>
        <fullName evidence="1">Uncharacterized protein</fullName>
    </submittedName>
</protein>
<feature type="non-terminal residue" evidence="1">
    <location>
        <position position="1"/>
    </location>
</feature>
<reference evidence="1 2" key="1">
    <citation type="submission" date="2014-11" db="EMBL/GenBank/DDBJ databases">
        <title>Genetic blueprint of the zoonotic pathogen Toxocara canis.</title>
        <authorList>
            <person name="Zhu X.-Q."/>
            <person name="Korhonen P.K."/>
            <person name="Cai H."/>
            <person name="Young N.D."/>
            <person name="Nejsum P."/>
            <person name="von Samson-Himmelstjerna G."/>
            <person name="Boag P.R."/>
            <person name="Tan P."/>
            <person name="Li Q."/>
            <person name="Min J."/>
            <person name="Yang Y."/>
            <person name="Wang X."/>
            <person name="Fang X."/>
            <person name="Hall R.S."/>
            <person name="Hofmann A."/>
            <person name="Sternberg P.W."/>
            <person name="Jex A.R."/>
            <person name="Gasser R.B."/>
        </authorList>
    </citation>
    <scope>NUCLEOTIDE SEQUENCE [LARGE SCALE GENOMIC DNA]</scope>
    <source>
        <strain evidence="1">PN_DK_2014</strain>
    </source>
</reference>
<dbReference type="AlphaFoldDB" id="A0A0B2VIR6"/>
<gene>
    <name evidence="1" type="ORF">Tcan_17764</name>
</gene>
<dbReference type="OrthoDB" id="10516592at2759"/>
<comment type="caution">
    <text evidence="1">The sequence shown here is derived from an EMBL/GenBank/DDBJ whole genome shotgun (WGS) entry which is preliminary data.</text>
</comment>
<dbReference type="Proteomes" id="UP000031036">
    <property type="component" value="Unassembled WGS sequence"/>
</dbReference>
<name>A0A0B2VIR6_TOXCA</name>
<evidence type="ECO:0000313" key="2">
    <source>
        <dbReference type="Proteomes" id="UP000031036"/>
    </source>
</evidence>
<organism evidence="1 2">
    <name type="scientific">Toxocara canis</name>
    <name type="common">Canine roundworm</name>
    <dbReference type="NCBI Taxonomy" id="6265"/>
    <lineage>
        <taxon>Eukaryota</taxon>
        <taxon>Metazoa</taxon>
        <taxon>Ecdysozoa</taxon>
        <taxon>Nematoda</taxon>
        <taxon>Chromadorea</taxon>
        <taxon>Rhabditida</taxon>
        <taxon>Spirurina</taxon>
        <taxon>Ascaridomorpha</taxon>
        <taxon>Ascaridoidea</taxon>
        <taxon>Toxocaridae</taxon>
        <taxon>Toxocara</taxon>
    </lineage>
</organism>
<dbReference type="InterPro" id="IPR002918">
    <property type="entry name" value="Lipase_EstA/Esterase_EstB"/>
</dbReference>
<accession>A0A0B2VIR6</accession>
<dbReference type="GO" id="GO:0016787">
    <property type="term" value="F:hydrolase activity"/>
    <property type="evidence" value="ECO:0007669"/>
    <property type="project" value="InterPro"/>
</dbReference>
<evidence type="ECO:0000313" key="1">
    <source>
        <dbReference type="EMBL" id="KHN81448.1"/>
    </source>
</evidence>